<dbReference type="Pfam" id="PF02888">
    <property type="entry name" value="CaMBD"/>
    <property type="match status" value="1"/>
</dbReference>
<feature type="transmembrane region" description="Helical" evidence="10">
    <location>
        <begin position="221"/>
        <end position="238"/>
    </location>
</feature>
<evidence type="ECO:0000256" key="6">
    <source>
        <dbReference type="ARBA" id="ARBA00023065"/>
    </source>
</evidence>
<dbReference type="EMBL" id="CAJNOL010000008">
    <property type="protein sequence ID" value="CAF0735577.1"/>
    <property type="molecule type" value="Genomic_DNA"/>
</dbReference>
<dbReference type="Pfam" id="PF03530">
    <property type="entry name" value="SK_channel"/>
    <property type="match status" value="1"/>
</dbReference>
<dbReference type="SUPFAM" id="SSF81324">
    <property type="entry name" value="Voltage-gated potassium channels"/>
    <property type="match status" value="1"/>
</dbReference>
<dbReference type="EMBL" id="CAJOAX010001731">
    <property type="protein sequence ID" value="CAF3741340.1"/>
    <property type="molecule type" value="Genomic_DNA"/>
</dbReference>
<dbReference type="EMBL" id="CAJOBE010002409">
    <property type="protein sequence ID" value="CAF3820507.1"/>
    <property type="molecule type" value="Genomic_DNA"/>
</dbReference>
<evidence type="ECO:0000313" key="18">
    <source>
        <dbReference type="EMBL" id="CAF3741340.1"/>
    </source>
</evidence>
<feature type="transmembrane region" description="Helical" evidence="10">
    <location>
        <begin position="258"/>
        <end position="279"/>
    </location>
</feature>
<dbReference type="EMBL" id="CAJNOT010000003">
    <property type="protein sequence ID" value="CAF0758978.1"/>
    <property type="molecule type" value="Genomic_DNA"/>
</dbReference>
<evidence type="ECO:0000256" key="2">
    <source>
        <dbReference type="ARBA" id="ARBA00022448"/>
    </source>
</evidence>
<feature type="transmembrane region" description="Helical" evidence="10">
    <location>
        <begin position="344"/>
        <end position="366"/>
    </location>
</feature>
<feature type="domain" description="Calmodulin-binding" evidence="11">
    <location>
        <begin position="503"/>
        <end position="579"/>
    </location>
</feature>
<evidence type="ECO:0000313" key="21">
    <source>
        <dbReference type="Proteomes" id="UP000663870"/>
    </source>
</evidence>
<comment type="caution">
    <text evidence="18">The sequence shown here is derived from an EMBL/GenBank/DDBJ whole genome shotgun (WGS) entry which is preliminary data.</text>
</comment>
<organism evidence="18 20">
    <name type="scientific">Rotaria sordida</name>
    <dbReference type="NCBI Taxonomy" id="392033"/>
    <lineage>
        <taxon>Eukaryota</taxon>
        <taxon>Metazoa</taxon>
        <taxon>Spiralia</taxon>
        <taxon>Gnathifera</taxon>
        <taxon>Rotifera</taxon>
        <taxon>Eurotatoria</taxon>
        <taxon>Bdelloidea</taxon>
        <taxon>Philodinida</taxon>
        <taxon>Philodinidae</taxon>
        <taxon>Rotaria</taxon>
    </lineage>
</organism>
<evidence type="ECO:0000256" key="10">
    <source>
        <dbReference type="SAM" id="Phobius"/>
    </source>
</evidence>
<dbReference type="AlphaFoldDB" id="A0A818XP53"/>
<dbReference type="EMBL" id="CAJNOU010000011">
    <property type="protein sequence ID" value="CAF0802723.1"/>
    <property type="molecule type" value="Genomic_DNA"/>
</dbReference>
<dbReference type="Proteomes" id="UP000663864">
    <property type="component" value="Unassembled WGS sequence"/>
</dbReference>
<dbReference type="PANTHER" id="PTHR10153">
    <property type="entry name" value="SMALL CONDUCTANCE CALCIUM-ACTIVATED POTASSIUM CHANNEL"/>
    <property type="match status" value="1"/>
</dbReference>
<dbReference type="GO" id="GO:0005516">
    <property type="term" value="F:calmodulin binding"/>
    <property type="evidence" value="ECO:0007669"/>
    <property type="project" value="UniProtKB-KW"/>
</dbReference>
<gene>
    <name evidence="19" type="ORF">FNK824_LOCUS16129</name>
    <name evidence="12" type="ORF">JXQ802_LOCUS804</name>
    <name evidence="13" type="ORF">JXQ802_LOCUS892</name>
    <name evidence="18" type="ORF">OTI717_LOCUS15035</name>
    <name evidence="15" type="ORF">PYM288_LOCUS2233</name>
    <name evidence="14" type="ORF">RFH988_LOCUS762</name>
    <name evidence="17" type="ORF">SEV965_LOCUS710</name>
    <name evidence="16" type="ORF">ZHD862_LOCUS222</name>
</gene>
<evidence type="ECO:0000313" key="20">
    <source>
        <dbReference type="Proteomes" id="UP000663823"/>
    </source>
</evidence>
<feature type="transmembrane region" description="Helical" evidence="10">
    <location>
        <begin position="464"/>
        <end position="485"/>
    </location>
</feature>
<evidence type="ECO:0000256" key="5">
    <source>
        <dbReference type="ARBA" id="ARBA00022989"/>
    </source>
</evidence>
<sequence>MTSITASSKVLIGHPTFSRSIESHGSAHSADTNYNGWRGEGTIGNEDIGTQTDYSGGGSTTSGGRALLGDLKRRKEDAIVDISLESMKYNGAIPFRQLQRPDRLPRQSSRQSECDGSLLGDFMSNTSQPGLSTTYTSNVDKKLLMSSSASAANSNDLTSIAVSVPSQSTNHHRNNNNVDDISRQTLIQSRSGESKRVERTSRKECYRLGRRKLLFEKRRKASDYALFFAMIGLLLMVLEQELTMAKVYDKNNWCSWLLKSFITLSTLILLTMIIFYHALEVKLFMIDNCLDDWRIAMTWQRVLQIGAEVSICAIHPIPGSITFDWTTHMSNKADYHSQIKTARVYIDILLSLPMFFRLYLICRVMLLHSKLFTDASSRSIGAFNRIKFNTRFVLKTLMTICPGTVLLVFILSLFIIASWTLRACESNHDPKHHGNLLNSMWLIAVTFLAIGYGDIVPNTYCGRAICVVSGLMGVSCTATMVAVLARKLELTRAEKHVHNFMMDTQLTKRLKNAAANVLRETWLIYKYTKLVKFVNTSKVRTHQRKFLQAIHSLRKVKLDQRKLTDNVNAVSDIARLQSSVYDIVSQMLSNQTVLETKFHDLDTRVMALQSQIENLPNLMATTINEQNNRLWERLESHVQTQLNSMRQPLPLISVTCPQRQNTV</sequence>
<keyword evidence="21" id="KW-1185">Reference proteome</keyword>
<dbReference type="GO" id="GO:0016286">
    <property type="term" value="F:small conductance calcium-activated potassium channel activity"/>
    <property type="evidence" value="ECO:0007669"/>
    <property type="project" value="InterPro"/>
</dbReference>
<keyword evidence="8" id="KW-0407">Ion channel</keyword>
<dbReference type="FunFam" id="1.10.287.70:FF:000027">
    <property type="entry name" value="Small conductance calcium-activated potassium channel, isoform O"/>
    <property type="match status" value="1"/>
</dbReference>
<dbReference type="FunFam" id="1.10.287.70:FF:000022">
    <property type="entry name" value="Small conductance calcium-activated potassium channel, isoform O"/>
    <property type="match status" value="1"/>
</dbReference>
<dbReference type="Proteomes" id="UP000663870">
    <property type="component" value="Unassembled WGS sequence"/>
</dbReference>
<evidence type="ECO:0000313" key="13">
    <source>
        <dbReference type="EMBL" id="CAF0737014.1"/>
    </source>
</evidence>
<evidence type="ECO:0000313" key="16">
    <source>
        <dbReference type="EMBL" id="CAF0758978.1"/>
    </source>
</evidence>
<evidence type="ECO:0000313" key="17">
    <source>
        <dbReference type="EMBL" id="CAF0802723.1"/>
    </source>
</evidence>
<feature type="transmembrane region" description="Helical" evidence="10">
    <location>
        <begin position="397"/>
        <end position="421"/>
    </location>
</feature>
<evidence type="ECO:0000313" key="12">
    <source>
        <dbReference type="EMBL" id="CAF0735577.1"/>
    </source>
</evidence>
<dbReference type="OrthoDB" id="73653at2759"/>
<dbReference type="SMART" id="SM01053">
    <property type="entry name" value="CaMBD"/>
    <property type="match status" value="1"/>
</dbReference>
<keyword evidence="7 10" id="KW-0472">Membrane</keyword>
<dbReference type="EMBL" id="CAJNOH010000014">
    <property type="protein sequence ID" value="CAF0753753.1"/>
    <property type="molecule type" value="Genomic_DNA"/>
</dbReference>
<name>A0A818XP53_9BILA</name>
<dbReference type="Proteomes" id="UP000663882">
    <property type="component" value="Unassembled WGS sequence"/>
</dbReference>
<dbReference type="Gene3D" id="1.10.287.70">
    <property type="match status" value="2"/>
</dbReference>
<dbReference type="InterPro" id="IPR015449">
    <property type="entry name" value="K_chnl_Ca-activ_SK"/>
</dbReference>
<keyword evidence="2" id="KW-0813">Transport</keyword>
<keyword evidence="3 10" id="KW-0812">Transmembrane</keyword>
<evidence type="ECO:0000256" key="4">
    <source>
        <dbReference type="ARBA" id="ARBA00022860"/>
    </source>
</evidence>
<evidence type="ECO:0000256" key="7">
    <source>
        <dbReference type="ARBA" id="ARBA00023136"/>
    </source>
</evidence>
<feature type="region of interest" description="Disordered" evidence="9">
    <location>
        <begin position="96"/>
        <end position="125"/>
    </location>
</feature>
<dbReference type="Pfam" id="PF07885">
    <property type="entry name" value="Ion_trans_2"/>
    <property type="match status" value="1"/>
</dbReference>
<evidence type="ECO:0000313" key="19">
    <source>
        <dbReference type="EMBL" id="CAF3820507.1"/>
    </source>
</evidence>
<dbReference type="InterPro" id="IPR004178">
    <property type="entry name" value="CaM-bd_dom"/>
</dbReference>
<evidence type="ECO:0000259" key="11">
    <source>
        <dbReference type="SMART" id="SM01053"/>
    </source>
</evidence>
<dbReference type="Proteomes" id="UP000663889">
    <property type="component" value="Unassembled WGS sequence"/>
</dbReference>
<comment type="subcellular location">
    <subcellularLocation>
        <location evidence="1">Membrane</location>
        <topology evidence="1">Multi-pass membrane protein</topology>
    </subcellularLocation>
</comment>
<dbReference type="Proteomes" id="UP000663854">
    <property type="component" value="Unassembled WGS sequence"/>
</dbReference>
<reference evidence="18" key="1">
    <citation type="submission" date="2021-02" db="EMBL/GenBank/DDBJ databases">
        <authorList>
            <person name="Nowell W R."/>
        </authorList>
    </citation>
    <scope>NUCLEOTIDE SEQUENCE</scope>
</reference>
<feature type="region of interest" description="Disordered" evidence="9">
    <location>
        <begin position="19"/>
        <end position="66"/>
    </location>
</feature>
<keyword evidence="6" id="KW-0406">Ion transport</keyword>
<feature type="transmembrane region" description="Helical" evidence="10">
    <location>
        <begin position="433"/>
        <end position="452"/>
    </location>
</feature>
<evidence type="ECO:0000256" key="8">
    <source>
        <dbReference type="ARBA" id="ARBA00023303"/>
    </source>
</evidence>
<evidence type="ECO:0000256" key="9">
    <source>
        <dbReference type="SAM" id="MobiDB-lite"/>
    </source>
</evidence>
<dbReference type="InterPro" id="IPR036122">
    <property type="entry name" value="CaM-bd_dom_sf"/>
</dbReference>
<dbReference type="InterPro" id="IPR013099">
    <property type="entry name" value="K_chnl_dom"/>
</dbReference>
<evidence type="ECO:0000256" key="1">
    <source>
        <dbReference type="ARBA" id="ARBA00004141"/>
    </source>
</evidence>
<evidence type="ECO:0000313" key="15">
    <source>
        <dbReference type="EMBL" id="CAF0753753.1"/>
    </source>
</evidence>
<dbReference type="Proteomes" id="UP000663874">
    <property type="component" value="Unassembled WGS sequence"/>
</dbReference>
<protein>
    <recommendedName>
        <fullName evidence="11">Calmodulin-binding domain-containing protein</fullName>
    </recommendedName>
</protein>
<dbReference type="GO" id="GO:0016020">
    <property type="term" value="C:membrane"/>
    <property type="evidence" value="ECO:0007669"/>
    <property type="project" value="UniProtKB-SubCell"/>
</dbReference>
<dbReference type="EMBL" id="CAJNOL010000009">
    <property type="protein sequence ID" value="CAF0737014.1"/>
    <property type="molecule type" value="Genomic_DNA"/>
</dbReference>
<dbReference type="EMBL" id="CAJNOO010000013">
    <property type="protein sequence ID" value="CAF0741444.1"/>
    <property type="molecule type" value="Genomic_DNA"/>
</dbReference>
<dbReference type="Proteomes" id="UP000663823">
    <property type="component" value="Unassembled WGS sequence"/>
</dbReference>
<dbReference type="SUPFAM" id="SSF81327">
    <property type="entry name" value="Small-conductance potassium channel"/>
    <property type="match status" value="1"/>
</dbReference>
<keyword evidence="5 10" id="KW-1133">Transmembrane helix</keyword>
<evidence type="ECO:0000256" key="3">
    <source>
        <dbReference type="ARBA" id="ARBA00022692"/>
    </source>
</evidence>
<dbReference type="PRINTS" id="PR01451">
    <property type="entry name" value="SKCHANNEL"/>
</dbReference>
<keyword evidence="4" id="KW-0112">Calmodulin-binding</keyword>
<evidence type="ECO:0000313" key="14">
    <source>
        <dbReference type="EMBL" id="CAF0741444.1"/>
    </source>
</evidence>
<accession>A0A818XP53</accession>
<proteinExistence type="predicted"/>